<feature type="domain" description="BHLH" evidence="6">
    <location>
        <begin position="67"/>
        <end position="121"/>
    </location>
</feature>
<dbReference type="GO" id="GO:0045944">
    <property type="term" value="P:positive regulation of transcription by RNA polymerase II"/>
    <property type="evidence" value="ECO:0007669"/>
    <property type="project" value="TreeGrafter"/>
</dbReference>
<dbReference type="PROSITE" id="PS50888">
    <property type="entry name" value="BHLH"/>
    <property type="match status" value="1"/>
</dbReference>
<accession>A0AAE0T544</accession>
<dbReference type="GO" id="GO:0005634">
    <property type="term" value="C:nucleus"/>
    <property type="evidence" value="ECO:0007669"/>
    <property type="project" value="TreeGrafter"/>
</dbReference>
<evidence type="ECO:0000256" key="5">
    <source>
        <dbReference type="SAM" id="MobiDB-lite"/>
    </source>
</evidence>
<keyword evidence="3" id="KW-0804">Transcription</keyword>
<dbReference type="InterPro" id="IPR011598">
    <property type="entry name" value="bHLH_dom"/>
</dbReference>
<keyword evidence="1" id="KW-0805">Transcription regulation</keyword>
<dbReference type="Pfam" id="PF00010">
    <property type="entry name" value="HLH"/>
    <property type="match status" value="1"/>
</dbReference>
<comment type="caution">
    <text evidence="7">The sequence shown here is derived from an EMBL/GenBank/DDBJ whole genome shotgun (WGS) entry which is preliminary data.</text>
</comment>
<dbReference type="GO" id="GO:0046983">
    <property type="term" value="F:protein dimerization activity"/>
    <property type="evidence" value="ECO:0007669"/>
    <property type="project" value="InterPro"/>
</dbReference>
<reference evidence="7" key="2">
    <citation type="journal article" date="2021" name="Genome Biol. Evol.">
        <title>Developing a high-quality reference genome for a parasitic bivalve with doubly uniparental inheritance (Bivalvia: Unionida).</title>
        <authorList>
            <person name="Smith C.H."/>
        </authorList>
    </citation>
    <scope>NUCLEOTIDE SEQUENCE</scope>
    <source>
        <strain evidence="7">CHS0354</strain>
        <tissue evidence="7">Mantle</tissue>
    </source>
</reference>
<dbReference type="SUPFAM" id="SSF47459">
    <property type="entry name" value="HLH, helix-loop-helix DNA-binding domain"/>
    <property type="match status" value="1"/>
</dbReference>
<evidence type="ECO:0000256" key="4">
    <source>
        <dbReference type="ARBA" id="ARBA00023242"/>
    </source>
</evidence>
<dbReference type="Proteomes" id="UP001195483">
    <property type="component" value="Unassembled WGS sequence"/>
</dbReference>
<dbReference type="SMART" id="SM00353">
    <property type="entry name" value="HLH"/>
    <property type="match status" value="1"/>
</dbReference>
<evidence type="ECO:0000313" key="8">
    <source>
        <dbReference type="Proteomes" id="UP001195483"/>
    </source>
</evidence>
<dbReference type="EMBL" id="JAEAOA010001549">
    <property type="protein sequence ID" value="KAK3603368.1"/>
    <property type="molecule type" value="Genomic_DNA"/>
</dbReference>
<organism evidence="7 8">
    <name type="scientific">Potamilus streckersoni</name>
    <dbReference type="NCBI Taxonomy" id="2493646"/>
    <lineage>
        <taxon>Eukaryota</taxon>
        <taxon>Metazoa</taxon>
        <taxon>Spiralia</taxon>
        <taxon>Lophotrochozoa</taxon>
        <taxon>Mollusca</taxon>
        <taxon>Bivalvia</taxon>
        <taxon>Autobranchia</taxon>
        <taxon>Heteroconchia</taxon>
        <taxon>Palaeoheterodonta</taxon>
        <taxon>Unionida</taxon>
        <taxon>Unionoidea</taxon>
        <taxon>Unionidae</taxon>
        <taxon>Ambleminae</taxon>
        <taxon>Lampsilini</taxon>
        <taxon>Potamilus</taxon>
    </lineage>
</organism>
<name>A0AAE0T544_9BIVA</name>
<dbReference type="GO" id="GO:0000981">
    <property type="term" value="F:DNA-binding transcription factor activity, RNA polymerase II-specific"/>
    <property type="evidence" value="ECO:0007669"/>
    <property type="project" value="TreeGrafter"/>
</dbReference>
<proteinExistence type="predicted"/>
<sequence>MEDKTHDGESISKVIEANRNLELTYDSDSSDGSRTSSVSSEASNLVRSKRKSGFSSSKCVTEEELQDLRLKINSRERRRMHDLNSALDGLREVMPYANGPSVRKLSKIATLLLAKNYIQMLSSSLDEMKKLVSDIYQHHPTRRLPSPPQLPTPPVSVFNQFPLLHSSSATPLPAVSAFSDKSKPDLQQQTVTSIGSLVGAHDQHLLYNRWHVPCACTQCVLQQTRAVYPPFAHSAQSKDSLQHFPNFRKSSLEPISSRIV</sequence>
<evidence type="ECO:0000256" key="3">
    <source>
        <dbReference type="ARBA" id="ARBA00023163"/>
    </source>
</evidence>
<reference evidence="7" key="3">
    <citation type="submission" date="2023-05" db="EMBL/GenBank/DDBJ databases">
        <authorList>
            <person name="Smith C.H."/>
        </authorList>
    </citation>
    <scope>NUCLEOTIDE SEQUENCE</scope>
    <source>
        <strain evidence="7">CHS0354</strain>
        <tissue evidence="7">Mantle</tissue>
    </source>
</reference>
<dbReference type="InterPro" id="IPR050359">
    <property type="entry name" value="bHLH_transcription_factors"/>
</dbReference>
<dbReference type="PANTHER" id="PTHR19290">
    <property type="entry name" value="BASIC HELIX-LOOP-HELIX PROTEIN NEUROGENIN-RELATED"/>
    <property type="match status" value="1"/>
</dbReference>
<evidence type="ECO:0000256" key="2">
    <source>
        <dbReference type="ARBA" id="ARBA00023125"/>
    </source>
</evidence>
<evidence type="ECO:0000256" key="1">
    <source>
        <dbReference type="ARBA" id="ARBA00023015"/>
    </source>
</evidence>
<feature type="region of interest" description="Disordered" evidence="5">
    <location>
        <begin position="23"/>
        <end position="57"/>
    </location>
</feature>
<reference evidence="7" key="1">
    <citation type="journal article" date="2021" name="Genome Biol. Evol.">
        <title>A High-Quality Reference Genome for a Parasitic Bivalve with Doubly Uniparental Inheritance (Bivalvia: Unionida).</title>
        <authorList>
            <person name="Smith C.H."/>
        </authorList>
    </citation>
    <scope>NUCLEOTIDE SEQUENCE</scope>
    <source>
        <strain evidence="7">CHS0354</strain>
    </source>
</reference>
<dbReference type="FunFam" id="4.10.280.10:FF:000031">
    <property type="entry name" value="Oligodendrocyte transcription factor 3"/>
    <property type="match status" value="1"/>
</dbReference>
<evidence type="ECO:0000313" key="7">
    <source>
        <dbReference type="EMBL" id="KAK3603368.1"/>
    </source>
</evidence>
<dbReference type="GO" id="GO:0070888">
    <property type="term" value="F:E-box binding"/>
    <property type="evidence" value="ECO:0007669"/>
    <property type="project" value="TreeGrafter"/>
</dbReference>
<dbReference type="AlphaFoldDB" id="A0AAE0T544"/>
<protein>
    <recommendedName>
        <fullName evidence="6">BHLH domain-containing protein</fullName>
    </recommendedName>
</protein>
<keyword evidence="4" id="KW-0539">Nucleus</keyword>
<dbReference type="GO" id="GO:0061564">
    <property type="term" value="P:axon development"/>
    <property type="evidence" value="ECO:0007669"/>
    <property type="project" value="TreeGrafter"/>
</dbReference>
<keyword evidence="2" id="KW-0238">DNA-binding</keyword>
<dbReference type="Gene3D" id="4.10.280.10">
    <property type="entry name" value="Helix-loop-helix DNA-binding domain"/>
    <property type="match status" value="1"/>
</dbReference>
<feature type="compositionally biased region" description="Low complexity" evidence="5">
    <location>
        <begin position="26"/>
        <end position="40"/>
    </location>
</feature>
<evidence type="ECO:0000259" key="6">
    <source>
        <dbReference type="PROSITE" id="PS50888"/>
    </source>
</evidence>
<dbReference type="InterPro" id="IPR036638">
    <property type="entry name" value="HLH_DNA-bd_sf"/>
</dbReference>
<dbReference type="CDD" id="cd19725">
    <property type="entry name" value="bHLH_TS_OLIG2_like"/>
    <property type="match status" value="1"/>
</dbReference>
<keyword evidence="8" id="KW-1185">Reference proteome</keyword>
<dbReference type="GO" id="GO:0007423">
    <property type="term" value="P:sensory organ development"/>
    <property type="evidence" value="ECO:0007669"/>
    <property type="project" value="TreeGrafter"/>
</dbReference>
<dbReference type="PANTHER" id="PTHR19290:SF164">
    <property type="entry name" value="BHLH DOMAIN-CONTAINING PROTEIN"/>
    <property type="match status" value="1"/>
</dbReference>
<gene>
    <name evidence="7" type="ORF">CHS0354_025979</name>
</gene>